<dbReference type="InterPro" id="IPR006533">
    <property type="entry name" value="T6SS_Vgr_RhsGE"/>
</dbReference>
<accession>A0A543K4F2</accession>
<dbReference type="Pfam" id="PF22178">
    <property type="entry name" value="Gp5_trimer_C"/>
    <property type="match status" value="1"/>
</dbReference>
<evidence type="ECO:0000313" key="4">
    <source>
        <dbReference type="EMBL" id="TQM89957.1"/>
    </source>
</evidence>
<dbReference type="OrthoDB" id="9762420at2"/>
<dbReference type="InterPro" id="IPR017847">
    <property type="entry name" value="T6SS_RhsGE_Vgr_subset"/>
</dbReference>
<dbReference type="Pfam" id="PF04717">
    <property type="entry name" value="Phage_base_V"/>
    <property type="match status" value="1"/>
</dbReference>
<dbReference type="Proteomes" id="UP000320582">
    <property type="component" value="Unassembled WGS sequence"/>
</dbReference>
<dbReference type="NCBIfam" id="TIGR01646">
    <property type="entry name" value="vgr_GE"/>
    <property type="match status" value="1"/>
</dbReference>
<dbReference type="Pfam" id="PF05954">
    <property type="entry name" value="Phage_GPD"/>
    <property type="match status" value="1"/>
</dbReference>
<comment type="similarity">
    <text evidence="1">Belongs to the VgrG protein family.</text>
</comment>
<evidence type="ECO:0000313" key="5">
    <source>
        <dbReference type="Proteomes" id="UP000320582"/>
    </source>
</evidence>
<dbReference type="SUPFAM" id="SSF69349">
    <property type="entry name" value="Phage fibre proteins"/>
    <property type="match status" value="1"/>
</dbReference>
<sequence length="736" mass="79396">MSLFEQLSSLAQRFLDQDQDLAFGFEAAAGRFTVVGFSVQEAINTPFEIVVDLASLDPDIDLAALLDAPACLGLYSKYQAPRHFHGIVTDAMRGDSGYRRTFYTLVLRPSLSRLDHGSDWRIWQDMTVPEVAAQLLSEQGVTDVDWRLAETYLPREYLTQAGETNRAFLERILAEEGIFYAFAHSPDGHKLIVTDAPLAMPMIADPVLAYNANPGGQSRGVWVSRFSQTERLRASHYAMEDYTFHNPPAGMGTLAVGERLDGLKGRYEHFAYPGRYKDPASVGNRFTRHRIEAERVDATTGAGETNCLHLNAAFQMTLAAHTDPRANSRHRLLAVSHSGQQSAALEEDAGDAPTTYSASFVTKPGHLPYRPAVPRKPVVDGPQMAVVTGPPGEEIYCDNFGRVKVQFEWNRHTPADEHSSCWIRVSQNWGGGGWGHMAIPRIGQEVIVDFFDGDADQPIITGRTYNARNRPPYKLPEHKTKMVIRSDTHKGSGFNELSFEDEAGRENIALHAQKDQTLKVLNNRMKRIDNDQIESVGSNKAIEVGSNHQEKIGGSMNLSVGGGPLGLFGLLGAVAAAGGQDALAGSEAVGNPIISKFVGALAAAGAAAEVATLGGNAGFSGAGGNRREAGAAQSSAGSTLGSLLSSVMPMSGIKTTMVEKLVSDTIGLARTEQIGAYKNTSVGHTMTVHVGKEFIINVGKSKFVMDSDGNVTIIGTKFNFAASGHVQINGKIIDLN</sequence>
<gene>
    <name evidence="4" type="ORF">BD293_4276</name>
</gene>
<dbReference type="SUPFAM" id="SSF69279">
    <property type="entry name" value="Phage tail proteins"/>
    <property type="match status" value="2"/>
</dbReference>
<evidence type="ECO:0000259" key="2">
    <source>
        <dbReference type="Pfam" id="PF04717"/>
    </source>
</evidence>
<name>A0A543K4F2_9RHOB</name>
<keyword evidence="5" id="KW-1185">Reference proteome</keyword>
<comment type="caution">
    <text evidence="4">The sequence shown here is derived from an EMBL/GenBank/DDBJ whole genome shotgun (WGS) entry which is preliminary data.</text>
</comment>
<dbReference type="InterPro" id="IPR037026">
    <property type="entry name" value="Vgr_OB-fold_dom_sf"/>
</dbReference>
<dbReference type="PANTHER" id="PTHR32305:SF11">
    <property type="entry name" value="TYPE VI SECRETION SYSTEM SPIKE PROTEIN VGRG3"/>
    <property type="match status" value="1"/>
</dbReference>
<organism evidence="4 5">
    <name type="scientific">Roseinatronobacter monicus</name>
    <dbReference type="NCBI Taxonomy" id="393481"/>
    <lineage>
        <taxon>Bacteria</taxon>
        <taxon>Pseudomonadati</taxon>
        <taxon>Pseudomonadota</taxon>
        <taxon>Alphaproteobacteria</taxon>
        <taxon>Rhodobacterales</taxon>
        <taxon>Paracoccaceae</taxon>
        <taxon>Roseinatronobacter</taxon>
    </lineage>
</organism>
<dbReference type="RefSeq" id="WP_142085558.1">
    <property type="nucleotide sequence ID" value="NZ_VFPT01000004.1"/>
</dbReference>
<evidence type="ECO:0000256" key="1">
    <source>
        <dbReference type="ARBA" id="ARBA00005558"/>
    </source>
</evidence>
<feature type="domain" description="Gp5/Type VI secretion system Vgr C-terminal trimerisation" evidence="3">
    <location>
        <begin position="483"/>
        <end position="562"/>
    </location>
</feature>
<dbReference type="Gene3D" id="2.40.50.230">
    <property type="entry name" value="Gp5 N-terminal domain"/>
    <property type="match status" value="1"/>
</dbReference>
<feature type="domain" description="Gp5/Type VI secretion system Vgr protein OB-fold" evidence="2">
    <location>
        <begin position="399"/>
        <end position="465"/>
    </location>
</feature>
<dbReference type="Gene3D" id="3.55.50.10">
    <property type="entry name" value="Baseplate protein-like domains"/>
    <property type="match status" value="1"/>
</dbReference>
<protein>
    <submittedName>
        <fullName evidence="4">Type VI secretion system secreted protein VgrG</fullName>
    </submittedName>
</protein>
<dbReference type="PANTHER" id="PTHR32305">
    <property type="match status" value="1"/>
</dbReference>
<dbReference type="Gene3D" id="4.10.220.110">
    <property type="match status" value="1"/>
</dbReference>
<dbReference type="NCBIfam" id="TIGR03361">
    <property type="entry name" value="VI_Rhs_Vgr"/>
    <property type="match status" value="1"/>
</dbReference>
<dbReference type="InterPro" id="IPR054030">
    <property type="entry name" value="Gp5_Vgr_C"/>
</dbReference>
<dbReference type="InterPro" id="IPR006531">
    <property type="entry name" value="Gp5/Vgr_OB"/>
</dbReference>
<evidence type="ECO:0000259" key="3">
    <source>
        <dbReference type="Pfam" id="PF22178"/>
    </source>
</evidence>
<reference evidence="4 5" key="1">
    <citation type="submission" date="2019-06" db="EMBL/GenBank/DDBJ databases">
        <title>Genomic Encyclopedia of Archaeal and Bacterial Type Strains, Phase II (KMG-II): from individual species to whole genera.</title>
        <authorList>
            <person name="Goeker M."/>
        </authorList>
    </citation>
    <scope>NUCLEOTIDE SEQUENCE [LARGE SCALE GENOMIC DNA]</scope>
    <source>
        <strain evidence="4 5">DSM 18423</strain>
    </source>
</reference>
<dbReference type="AlphaFoldDB" id="A0A543K4F2"/>
<dbReference type="Gene3D" id="2.30.110.50">
    <property type="match status" value="1"/>
</dbReference>
<dbReference type="SUPFAM" id="SSF69255">
    <property type="entry name" value="gp5 N-terminal domain-like"/>
    <property type="match status" value="1"/>
</dbReference>
<dbReference type="InterPro" id="IPR050708">
    <property type="entry name" value="T6SS_VgrG/RHS"/>
</dbReference>
<dbReference type="EMBL" id="VFPT01000004">
    <property type="protein sequence ID" value="TQM89957.1"/>
    <property type="molecule type" value="Genomic_DNA"/>
</dbReference>
<proteinExistence type="inferred from homology"/>